<dbReference type="PANTHER" id="PTHR46082">
    <property type="entry name" value="ATP/GTP-BINDING PROTEIN-RELATED"/>
    <property type="match status" value="1"/>
</dbReference>
<organism evidence="3 4">
    <name type="scientific">Cladophialophora immunda</name>
    <dbReference type="NCBI Taxonomy" id="569365"/>
    <lineage>
        <taxon>Eukaryota</taxon>
        <taxon>Fungi</taxon>
        <taxon>Dikarya</taxon>
        <taxon>Ascomycota</taxon>
        <taxon>Pezizomycotina</taxon>
        <taxon>Eurotiomycetes</taxon>
        <taxon>Chaetothyriomycetidae</taxon>
        <taxon>Chaetothyriales</taxon>
        <taxon>Herpotrichiellaceae</taxon>
        <taxon>Cladophialophora</taxon>
    </lineage>
</organism>
<dbReference type="GeneID" id="27351809"/>
<dbReference type="InterPro" id="IPR053137">
    <property type="entry name" value="NLR-like"/>
</dbReference>
<evidence type="ECO:0000313" key="3">
    <source>
        <dbReference type="EMBL" id="KIW21983.1"/>
    </source>
</evidence>
<dbReference type="RefSeq" id="XP_016242199.1">
    <property type="nucleotide sequence ID" value="XM_016400155.1"/>
</dbReference>
<feature type="domain" description="Nephrocystin 3-like N-terminal" evidence="2">
    <location>
        <begin position="391"/>
        <end position="529"/>
    </location>
</feature>
<accession>A0A0D2BSH4</accession>
<dbReference type="Pfam" id="PF24883">
    <property type="entry name" value="NPHP3_N"/>
    <property type="match status" value="1"/>
</dbReference>
<dbReference type="STRING" id="569365.A0A0D2BSH4"/>
<reference evidence="3 4" key="1">
    <citation type="submission" date="2015-01" db="EMBL/GenBank/DDBJ databases">
        <title>The Genome Sequence of Cladophialophora immunda CBS83496.</title>
        <authorList>
            <consortium name="The Broad Institute Genomics Platform"/>
            <person name="Cuomo C."/>
            <person name="de Hoog S."/>
            <person name="Gorbushina A."/>
            <person name="Stielow B."/>
            <person name="Teixiera M."/>
            <person name="Abouelleil A."/>
            <person name="Chapman S.B."/>
            <person name="Priest M."/>
            <person name="Young S.K."/>
            <person name="Wortman J."/>
            <person name="Nusbaum C."/>
            <person name="Birren B."/>
        </authorList>
    </citation>
    <scope>NUCLEOTIDE SEQUENCE [LARGE SCALE GENOMIC DNA]</scope>
    <source>
        <strain evidence="3 4">CBS 83496</strain>
    </source>
</reference>
<dbReference type="AlphaFoldDB" id="A0A0D2BSH4"/>
<protein>
    <recommendedName>
        <fullName evidence="2">Nephrocystin 3-like N-terminal domain-containing protein</fullName>
    </recommendedName>
</protein>
<evidence type="ECO:0000313" key="4">
    <source>
        <dbReference type="Proteomes" id="UP000054466"/>
    </source>
</evidence>
<keyword evidence="4" id="KW-1185">Reference proteome</keyword>
<sequence>MTTKRSLPIEQYQVGVICALRHEMTAVIAILDERHQPITSQDKLDPKNYVVGRVHEHDVVIACLPAGVYGTNAAARVANDMPRTFTGLRFGLMVGIGGGIPNLPKGLDIRLGDVVISQPDKTFGGVVQYDLRKNLGKKQFERKGFLKPPPPILLAALSTLQAEHDLDDSKVPGILADMAKKHPNLVINGYGFPGRENDNLYCSQCDGPGSSGLCQSCTDGKIKRPARDDRHPAFWYGVIASGNDLMKNATERDRIGQEFGALCVETEAAGLMNDFPCIFIRGICDYADSHKNDAWQKYASLTAAAYAKEFLDYVSPEPTRLETPIQDIIDSLDKHLNKQLGLVEEHLLEVRRENEKQDRRYQNDKQRQCHRAFKTSMYEQFKDVNPDRVEGTCQWVLSHSQYRKWLTTTHDDLLWISAHAGCGKSVLAKSLVDNELRNTDQHTVCYFFFKDNEEQDNLATALCALLHQLFTYQPQLISHAIPAWETLGEKLVKEIPELWRMLMAATRDSEANNVTCVLDALDECRLSDRRLLI</sequence>
<dbReference type="PANTHER" id="PTHR46082:SF11">
    <property type="entry name" value="AAA+ ATPASE DOMAIN-CONTAINING PROTEIN-RELATED"/>
    <property type="match status" value="1"/>
</dbReference>
<dbReference type="InterPro" id="IPR027417">
    <property type="entry name" value="P-loop_NTPase"/>
</dbReference>
<dbReference type="GO" id="GO:0009116">
    <property type="term" value="P:nucleoside metabolic process"/>
    <property type="evidence" value="ECO:0007669"/>
    <property type="project" value="InterPro"/>
</dbReference>
<dbReference type="Gene3D" id="3.40.50.300">
    <property type="entry name" value="P-loop containing nucleotide triphosphate hydrolases"/>
    <property type="match status" value="1"/>
</dbReference>
<dbReference type="EMBL" id="KN847067">
    <property type="protein sequence ID" value="KIW21983.1"/>
    <property type="molecule type" value="Genomic_DNA"/>
</dbReference>
<dbReference type="OrthoDB" id="4120225at2759"/>
<dbReference type="VEuPathDB" id="FungiDB:PV07_12615"/>
<dbReference type="InterPro" id="IPR056884">
    <property type="entry name" value="NPHP3-like_N"/>
</dbReference>
<dbReference type="Proteomes" id="UP000054466">
    <property type="component" value="Unassembled WGS sequence"/>
</dbReference>
<evidence type="ECO:0000259" key="2">
    <source>
        <dbReference type="Pfam" id="PF24883"/>
    </source>
</evidence>
<name>A0A0D2BSH4_9EURO</name>
<proteinExistence type="predicted"/>
<gene>
    <name evidence="3" type="ORF">PV07_12615</name>
</gene>
<evidence type="ECO:0000256" key="1">
    <source>
        <dbReference type="ARBA" id="ARBA00022737"/>
    </source>
</evidence>
<keyword evidence="1" id="KW-0677">Repeat</keyword>
<dbReference type="HOGENOM" id="CLU_000288_34_13_1"/>
<dbReference type="GO" id="GO:0003824">
    <property type="term" value="F:catalytic activity"/>
    <property type="evidence" value="ECO:0007669"/>
    <property type="project" value="InterPro"/>
</dbReference>
<dbReference type="InterPro" id="IPR035994">
    <property type="entry name" value="Nucleoside_phosphorylase_sf"/>
</dbReference>
<dbReference type="Gene3D" id="3.40.50.1580">
    <property type="entry name" value="Nucleoside phosphorylase domain"/>
    <property type="match status" value="1"/>
</dbReference>
<dbReference type="SUPFAM" id="SSF53167">
    <property type="entry name" value="Purine and uridine phosphorylases"/>
    <property type="match status" value="1"/>
</dbReference>